<feature type="DNA-binding region" description="Homeobox" evidence="5">
    <location>
        <begin position="36"/>
        <end position="95"/>
    </location>
</feature>
<evidence type="ECO:0000313" key="10">
    <source>
        <dbReference type="EMBL" id="WPA95893.1"/>
    </source>
</evidence>
<evidence type="ECO:0000313" key="12">
    <source>
        <dbReference type="Proteomes" id="UP001302367"/>
    </source>
</evidence>
<dbReference type="InterPro" id="IPR017970">
    <property type="entry name" value="Homeobox_CS"/>
</dbReference>
<reference evidence="9 11" key="1">
    <citation type="submission" date="2015-10" db="EMBL/GenBank/DDBJ databases">
        <title>The cercosporin biosynthetic gene cluster was horizontally transferred to several fungal lineages and shown to be expanded in Cercospora beticola based on microsynteny with recipient genomes.</title>
        <authorList>
            <person name="De Jonge R."/>
            <person name="Ebert M.K."/>
            <person name="Suttle J.C."/>
            <person name="Jurick Ii W.M."/>
            <person name="Secor G.A."/>
            <person name="Thomma B.P."/>
            <person name="Van De Peer Y."/>
            <person name="Bolton M.D."/>
        </authorList>
    </citation>
    <scope>NUCLEOTIDE SEQUENCE [LARGE SCALE GENOMIC DNA]</scope>
    <source>
        <strain evidence="9 11">09-40</strain>
    </source>
</reference>
<keyword evidence="12" id="KW-1185">Reference proteome</keyword>
<dbReference type="InterPro" id="IPR009057">
    <property type="entry name" value="Homeodomain-like_sf"/>
</dbReference>
<dbReference type="SUPFAM" id="SSF46689">
    <property type="entry name" value="Homeodomain-like"/>
    <property type="match status" value="1"/>
</dbReference>
<evidence type="ECO:0000256" key="4">
    <source>
        <dbReference type="ARBA" id="ARBA00023242"/>
    </source>
</evidence>
<feature type="region of interest" description="Disordered" evidence="7">
    <location>
        <begin position="343"/>
        <end position="428"/>
    </location>
</feature>
<evidence type="ECO:0000256" key="7">
    <source>
        <dbReference type="SAM" id="MobiDB-lite"/>
    </source>
</evidence>
<evidence type="ECO:0000259" key="8">
    <source>
        <dbReference type="PROSITE" id="PS50071"/>
    </source>
</evidence>
<feature type="domain" description="Homeobox" evidence="8">
    <location>
        <begin position="34"/>
        <end position="94"/>
    </location>
</feature>
<feature type="region of interest" description="Disordered" evidence="7">
    <location>
        <begin position="1"/>
        <end position="62"/>
    </location>
</feature>
<comment type="subcellular location">
    <subcellularLocation>
        <location evidence="1 5 6">Nucleus</location>
    </subcellularLocation>
</comment>
<feature type="region of interest" description="Disordered" evidence="7">
    <location>
        <begin position="447"/>
        <end position="473"/>
    </location>
</feature>
<dbReference type="PANTHER" id="PTHR24323">
    <property type="entry name" value="CEH-10 HOMEODOMAIN-CONTAINING HOMOLOG"/>
    <property type="match status" value="1"/>
</dbReference>
<dbReference type="EMBL" id="CP134184">
    <property type="protein sequence ID" value="WPA95893.1"/>
    <property type="molecule type" value="Genomic_DNA"/>
</dbReference>
<feature type="compositionally biased region" description="Polar residues" evidence="7">
    <location>
        <begin position="373"/>
        <end position="392"/>
    </location>
</feature>
<evidence type="ECO:0000256" key="2">
    <source>
        <dbReference type="ARBA" id="ARBA00023125"/>
    </source>
</evidence>
<feature type="compositionally biased region" description="Polar residues" evidence="7">
    <location>
        <begin position="20"/>
        <end position="29"/>
    </location>
</feature>
<dbReference type="Proteomes" id="UP001302367">
    <property type="component" value="Chromosome 1"/>
</dbReference>
<dbReference type="InterPro" id="IPR001356">
    <property type="entry name" value="HD"/>
</dbReference>
<feature type="compositionally biased region" description="Basic residues" evidence="7">
    <location>
        <begin position="359"/>
        <end position="372"/>
    </location>
</feature>
<evidence type="ECO:0000256" key="1">
    <source>
        <dbReference type="ARBA" id="ARBA00004123"/>
    </source>
</evidence>
<gene>
    <name evidence="9" type="ORF">CB0940_00477</name>
    <name evidence="10" type="ORF">RHO25_000497</name>
</gene>
<dbReference type="CDD" id="cd00086">
    <property type="entry name" value="homeodomain"/>
    <property type="match status" value="1"/>
</dbReference>
<evidence type="ECO:0000256" key="5">
    <source>
        <dbReference type="PROSITE-ProRule" id="PRU00108"/>
    </source>
</evidence>
<reference evidence="10 12" key="2">
    <citation type="submission" date="2023-09" db="EMBL/GenBank/DDBJ databases">
        <title>Complete-Gapless Cercospora beticola genome.</title>
        <authorList>
            <person name="Wyatt N.A."/>
            <person name="Spanner R.E."/>
            <person name="Bolton M.D."/>
        </authorList>
    </citation>
    <scope>NUCLEOTIDE SEQUENCE [LARGE SCALE GENOMIC DNA]</scope>
    <source>
        <strain evidence="10">Cb09-40</strain>
    </source>
</reference>
<dbReference type="PROSITE" id="PS50071">
    <property type="entry name" value="HOMEOBOX_2"/>
    <property type="match status" value="1"/>
</dbReference>
<evidence type="ECO:0000256" key="3">
    <source>
        <dbReference type="ARBA" id="ARBA00023155"/>
    </source>
</evidence>
<feature type="region of interest" description="Disordered" evidence="7">
    <location>
        <begin position="148"/>
        <end position="195"/>
    </location>
</feature>
<evidence type="ECO:0000313" key="11">
    <source>
        <dbReference type="Proteomes" id="UP000230605"/>
    </source>
</evidence>
<dbReference type="Pfam" id="PF00046">
    <property type="entry name" value="Homeodomain"/>
    <property type="match status" value="1"/>
</dbReference>
<feature type="compositionally biased region" description="Basic and acidic residues" evidence="7">
    <location>
        <begin position="1"/>
        <end position="19"/>
    </location>
</feature>
<evidence type="ECO:0000313" key="9">
    <source>
        <dbReference type="EMBL" id="PIB01768.1"/>
    </source>
</evidence>
<evidence type="ECO:0000256" key="6">
    <source>
        <dbReference type="RuleBase" id="RU000682"/>
    </source>
</evidence>
<dbReference type="InterPro" id="IPR051775">
    <property type="entry name" value="Homeobox_domain"/>
</dbReference>
<dbReference type="GO" id="GO:0000976">
    <property type="term" value="F:transcription cis-regulatory region binding"/>
    <property type="evidence" value="ECO:0007669"/>
    <property type="project" value="TreeGrafter"/>
</dbReference>
<keyword evidence="3 5" id="KW-0371">Homeobox</keyword>
<keyword evidence="4 5" id="KW-0539">Nucleus</keyword>
<dbReference type="Proteomes" id="UP000230605">
    <property type="component" value="Chromosome 1"/>
</dbReference>
<feature type="compositionally biased region" description="Polar residues" evidence="7">
    <location>
        <begin position="276"/>
        <end position="295"/>
    </location>
</feature>
<protein>
    <recommendedName>
        <fullName evidence="8">Homeobox domain-containing protein</fullName>
    </recommendedName>
</protein>
<dbReference type="PANTHER" id="PTHR24323:SF7">
    <property type="entry name" value="HOMEOBOX DOMAIN-CONTAINING PROTEIN"/>
    <property type="match status" value="1"/>
</dbReference>
<dbReference type="OrthoDB" id="6159439at2759"/>
<feature type="region of interest" description="Disordered" evidence="7">
    <location>
        <begin position="210"/>
        <end position="301"/>
    </location>
</feature>
<keyword evidence="2 5" id="KW-0238">DNA-binding</keyword>
<dbReference type="GO" id="GO:0005634">
    <property type="term" value="C:nucleus"/>
    <property type="evidence" value="ECO:0007669"/>
    <property type="project" value="UniProtKB-SubCell"/>
</dbReference>
<feature type="compositionally biased region" description="Low complexity" evidence="7">
    <location>
        <begin position="182"/>
        <end position="195"/>
    </location>
</feature>
<dbReference type="PROSITE" id="PS00027">
    <property type="entry name" value="HOMEOBOX_1"/>
    <property type="match status" value="1"/>
</dbReference>
<dbReference type="Gene3D" id="1.10.10.60">
    <property type="entry name" value="Homeodomain-like"/>
    <property type="match status" value="1"/>
</dbReference>
<accession>A0A2G5IAE5</accession>
<dbReference type="AlphaFoldDB" id="A0A2G5IAE5"/>
<dbReference type="EMBL" id="LKMD01000100">
    <property type="protein sequence ID" value="PIB01768.1"/>
    <property type="molecule type" value="Genomic_DNA"/>
</dbReference>
<dbReference type="SMART" id="SM00389">
    <property type="entry name" value="HOX"/>
    <property type="match status" value="1"/>
</dbReference>
<dbReference type="GO" id="GO:0000981">
    <property type="term" value="F:DNA-binding transcription factor activity, RNA polymerase II-specific"/>
    <property type="evidence" value="ECO:0007669"/>
    <property type="project" value="InterPro"/>
</dbReference>
<proteinExistence type="predicted"/>
<sequence length="510" mass="55221">MDHANSAAEETHEFPDHHPSNSQDDLSSSVDEKRQARQKRKRTSPDDQAVLEAAYKKDPKPDKAARLQLVEQVALTEKEVQIWFQNRRQSCRRRSGRPLLPHEIAQYHMARSTGLGHDDLDGSLVADANMPQFGDDLRTDRRYDQTATISVGQYDVPDTGAAQDSTTPPNSPPLAQLLASGPPLSRTTSTSSPILTRVPTHIGYLANQRSAPSLHRSFSENATTHPVTKETPAPKRPRAIRLSMDSEGNAIVTTKDTSSPSPPRPPQSILLPEPTSIPTPALSTAMSGTKRSTNGRSRDSRSWEFWCDKEARSELENVAEKDSHGSAAGAIGLLRSASGRSVLSPLNSKRNAPADSHGHSAKRSKLGHKRSSLQRSHTSAGRLQGKTGSTHMPSKLKHSGSAITVRRSGADSDKENWSPGVNLGSDPASDDSNEAYLVPMAAPRQSGIRQTLSPNKKPRTLRAGVDDPEADPELSSFMARGRESGGAASADADLDCIQGLLRLSQGSWKR</sequence>
<organism evidence="9 11">
    <name type="scientific">Cercospora beticola</name>
    <name type="common">Sugarbeet leaf spot fungus</name>
    <dbReference type="NCBI Taxonomy" id="122368"/>
    <lineage>
        <taxon>Eukaryota</taxon>
        <taxon>Fungi</taxon>
        <taxon>Dikarya</taxon>
        <taxon>Ascomycota</taxon>
        <taxon>Pezizomycotina</taxon>
        <taxon>Dothideomycetes</taxon>
        <taxon>Dothideomycetidae</taxon>
        <taxon>Mycosphaerellales</taxon>
        <taxon>Mycosphaerellaceae</taxon>
        <taxon>Cercospora</taxon>
    </lineage>
</organism>
<name>A0A2G5IAE5_CERBT</name>